<dbReference type="PANTHER" id="PTHR30290:SF10">
    <property type="entry name" value="PERIPLASMIC OLIGOPEPTIDE-BINDING PROTEIN-RELATED"/>
    <property type="match status" value="1"/>
</dbReference>
<dbReference type="Proteomes" id="UP000538147">
    <property type="component" value="Unassembled WGS sequence"/>
</dbReference>
<dbReference type="Pfam" id="PF00496">
    <property type="entry name" value="SBP_bac_5"/>
    <property type="match status" value="1"/>
</dbReference>
<dbReference type="Gene3D" id="3.40.190.10">
    <property type="entry name" value="Periplasmic binding protein-like II"/>
    <property type="match status" value="1"/>
</dbReference>
<dbReference type="PROSITE" id="PS51257">
    <property type="entry name" value="PROKAR_LIPOPROTEIN"/>
    <property type="match status" value="1"/>
</dbReference>
<organism evidence="7 8">
    <name type="scientific">Polymorphobacter multimanifer</name>
    <dbReference type="NCBI Taxonomy" id="1070431"/>
    <lineage>
        <taxon>Bacteria</taxon>
        <taxon>Pseudomonadati</taxon>
        <taxon>Pseudomonadota</taxon>
        <taxon>Alphaproteobacteria</taxon>
        <taxon>Sphingomonadales</taxon>
        <taxon>Sphingosinicellaceae</taxon>
        <taxon>Polymorphobacter</taxon>
    </lineage>
</organism>
<dbReference type="EMBL" id="JACIIV010000011">
    <property type="protein sequence ID" value="MBB6227615.1"/>
    <property type="molecule type" value="Genomic_DNA"/>
</dbReference>
<name>A0A841LCS9_9SPHN</name>
<evidence type="ECO:0000256" key="3">
    <source>
        <dbReference type="ARBA" id="ARBA00022448"/>
    </source>
</evidence>
<dbReference type="PANTHER" id="PTHR30290">
    <property type="entry name" value="PERIPLASMIC BINDING COMPONENT OF ABC TRANSPORTER"/>
    <property type="match status" value="1"/>
</dbReference>
<dbReference type="GO" id="GO:0030313">
    <property type="term" value="C:cell envelope"/>
    <property type="evidence" value="ECO:0007669"/>
    <property type="project" value="UniProtKB-SubCell"/>
</dbReference>
<comment type="caution">
    <text evidence="7">The sequence shown here is derived from an EMBL/GenBank/DDBJ whole genome shotgun (WGS) entry which is preliminary data.</text>
</comment>
<evidence type="ECO:0000256" key="1">
    <source>
        <dbReference type="ARBA" id="ARBA00004418"/>
    </source>
</evidence>
<proteinExistence type="inferred from homology"/>
<dbReference type="GO" id="GO:0015833">
    <property type="term" value="P:peptide transport"/>
    <property type="evidence" value="ECO:0007669"/>
    <property type="project" value="TreeGrafter"/>
</dbReference>
<feature type="compositionally biased region" description="Low complexity" evidence="5">
    <location>
        <begin position="339"/>
        <end position="352"/>
    </location>
</feature>
<gene>
    <name evidence="7" type="ORF">FHS79_001784</name>
</gene>
<accession>A0A841LCS9</accession>
<evidence type="ECO:0000313" key="8">
    <source>
        <dbReference type="Proteomes" id="UP000538147"/>
    </source>
</evidence>
<dbReference type="Gene3D" id="3.90.76.10">
    <property type="entry name" value="Dipeptide-binding Protein, Domain 1"/>
    <property type="match status" value="1"/>
</dbReference>
<dbReference type="GO" id="GO:1904680">
    <property type="term" value="F:peptide transmembrane transporter activity"/>
    <property type="evidence" value="ECO:0007669"/>
    <property type="project" value="TreeGrafter"/>
</dbReference>
<sequence length="528" mass="55074">MKRSALPLLVLLAGCAGDRPEGSTLDVTVVGLDAETTAVGGQVAGPLARRMADELTATTLIERDDAGQLVGGLASSWRFVDSGQSLILRLRPIKWSDDKPLVADDVVAGFRRAAAPPAPQRAFRLAGLVGAEAVARAAGGSRSARQLGVMAPTSRVVEFRLDAPSPLLLEWLAEPGMSVRRPGAPTLARYARQAPVEGDATTVLQRRAMTASPEARPAEVRIHSVAATDVETAVAAFRDGKTDIVVGEGLAGLFAARIGSRREALQVEPLHGVYGWRINSRSGPLVDVALRRALSASIDRDGLARSFATPAIAPQGGILPAALRGGAAVTAPAPVDETAPNGAAPNGAANAASDTAPVAESPLAPPMTLAPPAPVVLRLLVRPGREHAAVAERVAVDWRPLGIVLQLQIVDANMMRGLIEKGDYDLALDDRSLAVADAAALLDRFRCTRTGYCNEAADAALVAARMLAPDQRAAALAQAEALLMAAPPFIPLFTAARWALVSPTLYGWVANPSGVHPLARIGRGRPER</sequence>
<keyword evidence="4" id="KW-0732">Signal</keyword>
<keyword evidence="8" id="KW-1185">Reference proteome</keyword>
<feature type="domain" description="Solute-binding protein family 5" evidence="6">
    <location>
        <begin position="69"/>
        <end position="446"/>
    </location>
</feature>
<dbReference type="SUPFAM" id="SSF53850">
    <property type="entry name" value="Periplasmic binding protein-like II"/>
    <property type="match status" value="1"/>
</dbReference>
<dbReference type="RefSeq" id="WP_184198506.1">
    <property type="nucleotide sequence ID" value="NZ_BMOX01000198.1"/>
</dbReference>
<evidence type="ECO:0000256" key="2">
    <source>
        <dbReference type="ARBA" id="ARBA00005695"/>
    </source>
</evidence>
<comment type="subcellular location">
    <subcellularLocation>
        <location evidence="1">Periplasm</location>
    </subcellularLocation>
</comment>
<dbReference type="Gene3D" id="3.10.105.10">
    <property type="entry name" value="Dipeptide-binding Protein, Domain 3"/>
    <property type="match status" value="1"/>
</dbReference>
<reference evidence="7 8" key="1">
    <citation type="submission" date="2020-08" db="EMBL/GenBank/DDBJ databases">
        <title>Genomic Encyclopedia of Type Strains, Phase IV (KMG-IV): sequencing the most valuable type-strain genomes for metagenomic binning, comparative biology and taxonomic classification.</title>
        <authorList>
            <person name="Goeker M."/>
        </authorList>
    </citation>
    <scope>NUCLEOTIDE SEQUENCE [LARGE SCALE GENOMIC DNA]</scope>
    <source>
        <strain evidence="7 8">DSM 102189</strain>
    </source>
</reference>
<protein>
    <submittedName>
        <fullName evidence="7">ABC-type oligopeptide transport system substrate-binding subunit</fullName>
    </submittedName>
</protein>
<comment type="similarity">
    <text evidence="2">Belongs to the bacterial solute-binding protein 5 family.</text>
</comment>
<evidence type="ECO:0000313" key="7">
    <source>
        <dbReference type="EMBL" id="MBB6227615.1"/>
    </source>
</evidence>
<dbReference type="InterPro" id="IPR000914">
    <property type="entry name" value="SBP_5_dom"/>
</dbReference>
<feature type="region of interest" description="Disordered" evidence="5">
    <location>
        <begin position="333"/>
        <end position="365"/>
    </location>
</feature>
<keyword evidence="3" id="KW-0813">Transport</keyword>
<dbReference type="InterPro" id="IPR039424">
    <property type="entry name" value="SBP_5"/>
</dbReference>
<dbReference type="AlphaFoldDB" id="A0A841LCS9"/>
<evidence type="ECO:0000256" key="4">
    <source>
        <dbReference type="ARBA" id="ARBA00022729"/>
    </source>
</evidence>
<evidence type="ECO:0000256" key="5">
    <source>
        <dbReference type="SAM" id="MobiDB-lite"/>
    </source>
</evidence>
<evidence type="ECO:0000259" key="6">
    <source>
        <dbReference type="Pfam" id="PF00496"/>
    </source>
</evidence>